<reference evidence="1" key="1">
    <citation type="journal article" date="2021" name="Microb. Physiol.">
        <title>Proteogenomic Insights into the Physiology of Marine, Sulfate-Reducing, Filamentous Desulfonema limicola and Desulfonema magnum.</title>
        <authorList>
            <person name="Schnaars V."/>
            <person name="Wohlbrand L."/>
            <person name="Scheve S."/>
            <person name="Hinrichs C."/>
            <person name="Reinhardt R."/>
            <person name="Rabus R."/>
        </authorList>
    </citation>
    <scope>NUCLEOTIDE SEQUENCE</scope>
    <source>
        <strain evidence="1">5ac10</strain>
    </source>
</reference>
<dbReference type="KEGG" id="dli:dnl_40060"/>
<proteinExistence type="predicted"/>
<dbReference type="Proteomes" id="UP000663720">
    <property type="component" value="Chromosome"/>
</dbReference>
<gene>
    <name evidence="1" type="ORF">dnl_40060</name>
</gene>
<keyword evidence="2" id="KW-1185">Reference proteome</keyword>
<organism evidence="1 2">
    <name type="scientific">Desulfonema limicola</name>
    <dbReference type="NCBI Taxonomy" id="45656"/>
    <lineage>
        <taxon>Bacteria</taxon>
        <taxon>Pseudomonadati</taxon>
        <taxon>Thermodesulfobacteriota</taxon>
        <taxon>Desulfobacteria</taxon>
        <taxon>Desulfobacterales</taxon>
        <taxon>Desulfococcaceae</taxon>
        <taxon>Desulfonema</taxon>
    </lineage>
</organism>
<accession>A0A975BA87</accession>
<dbReference type="EMBL" id="CP061799">
    <property type="protein sequence ID" value="QTA81663.1"/>
    <property type="molecule type" value="Genomic_DNA"/>
</dbReference>
<dbReference type="AlphaFoldDB" id="A0A975BA87"/>
<sequence length="47" mass="5729">MGTFIADRITRLYYPETFKTYNLYILKFQTFTRSKSLELLNNEDKED</sequence>
<evidence type="ECO:0000313" key="1">
    <source>
        <dbReference type="EMBL" id="QTA81663.1"/>
    </source>
</evidence>
<protein>
    <submittedName>
        <fullName evidence="1">Uncharacterized protein</fullName>
    </submittedName>
</protein>
<evidence type="ECO:0000313" key="2">
    <source>
        <dbReference type="Proteomes" id="UP000663720"/>
    </source>
</evidence>
<name>A0A975BA87_9BACT</name>